<organism evidence="6 7">
    <name type="scientific">Rotaria magnacalcarata</name>
    <dbReference type="NCBI Taxonomy" id="392030"/>
    <lineage>
        <taxon>Eukaryota</taxon>
        <taxon>Metazoa</taxon>
        <taxon>Spiralia</taxon>
        <taxon>Gnathifera</taxon>
        <taxon>Rotifera</taxon>
        <taxon>Eurotatoria</taxon>
        <taxon>Bdelloidea</taxon>
        <taxon>Philodinida</taxon>
        <taxon>Philodinidae</taxon>
        <taxon>Rotaria</taxon>
    </lineage>
</organism>
<keyword evidence="2" id="KW-0863">Zinc-finger</keyword>
<comment type="caution">
    <text evidence="6">The sequence shown here is derived from an EMBL/GenBank/DDBJ whole genome shotgun (WGS) entry which is preliminary data.</text>
</comment>
<sequence length="297" mass="33151">MSPTKSYSVEKRITRSVARIILNSKSDQKSSMFIEIDNKLNNDVNDNRRKKMKKKEKVVPAANVFNSGLTQSELLSGVKDNDVKSSSPSSPSCLSSISDHSRSVVTSSAASFSNTSPVRSNILSNISNTYNLHYNGKNDDVEEEHGNNKKQEKDDDDKRYEETYSIAVGPITWGKTKLGGDMLFMEESIYLFQSKSDKLMKKLWRCQRRDKKCRAVVYTDSTSASYLGNNGIDHNHPTDLLLVKKHHLINDLKRKVEDLTVNVPAAVDQGIANLGLDNEAMVNFPLPKAVGKFVFAG</sequence>
<dbReference type="InterPro" id="IPR007588">
    <property type="entry name" value="Znf_FLYWCH"/>
</dbReference>
<proteinExistence type="predicted"/>
<evidence type="ECO:0000313" key="7">
    <source>
        <dbReference type="Proteomes" id="UP000681720"/>
    </source>
</evidence>
<evidence type="ECO:0000256" key="1">
    <source>
        <dbReference type="ARBA" id="ARBA00022723"/>
    </source>
</evidence>
<reference evidence="6" key="1">
    <citation type="submission" date="2021-02" db="EMBL/GenBank/DDBJ databases">
        <authorList>
            <person name="Nowell W R."/>
        </authorList>
    </citation>
    <scope>NUCLEOTIDE SEQUENCE</scope>
</reference>
<keyword evidence="1" id="KW-0479">Metal-binding</keyword>
<feature type="compositionally biased region" description="Low complexity" evidence="4">
    <location>
        <begin position="85"/>
        <end position="98"/>
    </location>
</feature>
<feature type="region of interest" description="Disordered" evidence="4">
    <location>
        <begin position="134"/>
        <end position="159"/>
    </location>
</feature>
<dbReference type="AlphaFoldDB" id="A0A8S3H8U3"/>
<dbReference type="Pfam" id="PF04500">
    <property type="entry name" value="FLYWCH"/>
    <property type="match status" value="1"/>
</dbReference>
<gene>
    <name evidence="6" type="ORF">GIL414_LOCUS68039</name>
</gene>
<evidence type="ECO:0000256" key="2">
    <source>
        <dbReference type="ARBA" id="ARBA00022771"/>
    </source>
</evidence>
<evidence type="ECO:0000259" key="5">
    <source>
        <dbReference type="Pfam" id="PF04500"/>
    </source>
</evidence>
<protein>
    <recommendedName>
        <fullName evidence="5">FLYWCH-type domain-containing protein</fullName>
    </recommendedName>
</protein>
<feature type="domain" description="FLYWCH-type" evidence="5">
    <location>
        <begin position="176"/>
        <end position="236"/>
    </location>
</feature>
<evidence type="ECO:0000313" key="6">
    <source>
        <dbReference type="EMBL" id="CAF5177033.1"/>
    </source>
</evidence>
<dbReference type="GO" id="GO:0008270">
    <property type="term" value="F:zinc ion binding"/>
    <property type="evidence" value="ECO:0007669"/>
    <property type="project" value="UniProtKB-KW"/>
</dbReference>
<dbReference type="Gene3D" id="2.20.25.240">
    <property type="match status" value="1"/>
</dbReference>
<feature type="region of interest" description="Disordered" evidence="4">
    <location>
        <begin position="79"/>
        <end position="98"/>
    </location>
</feature>
<feature type="compositionally biased region" description="Basic and acidic residues" evidence="4">
    <location>
        <begin position="136"/>
        <end position="159"/>
    </location>
</feature>
<evidence type="ECO:0000256" key="4">
    <source>
        <dbReference type="SAM" id="MobiDB-lite"/>
    </source>
</evidence>
<name>A0A8S3H8U3_9BILA</name>
<accession>A0A8S3H8U3</accession>
<keyword evidence="3" id="KW-0862">Zinc</keyword>
<evidence type="ECO:0000256" key="3">
    <source>
        <dbReference type="ARBA" id="ARBA00022833"/>
    </source>
</evidence>
<dbReference type="EMBL" id="CAJOBJ010327192">
    <property type="protein sequence ID" value="CAF5177033.1"/>
    <property type="molecule type" value="Genomic_DNA"/>
</dbReference>
<dbReference type="Proteomes" id="UP000681720">
    <property type="component" value="Unassembled WGS sequence"/>
</dbReference>